<dbReference type="PROSITE" id="PS50086">
    <property type="entry name" value="TBC_RABGAP"/>
    <property type="match status" value="1"/>
</dbReference>
<dbReference type="SUPFAM" id="SSF47473">
    <property type="entry name" value="EF-hand"/>
    <property type="match status" value="1"/>
</dbReference>
<evidence type="ECO:0008006" key="5">
    <source>
        <dbReference type="Google" id="ProtNLM"/>
    </source>
</evidence>
<feature type="domain" description="Rab-GAP TBC" evidence="2">
    <location>
        <begin position="23"/>
        <end position="211"/>
    </location>
</feature>
<dbReference type="SMART" id="SM00054">
    <property type="entry name" value="EFh"/>
    <property type="match status" value="3"/>
</dbReference>
<dbReference type="InterPro" id="IPR002048">
    <property type="entry name" value="EF_hand_dom"/>
</dbReference>
<accession>A0A6B2L2D8</accession>
<dbReference type="InterPro" id="IPR000195">
    <property type="entry name" value="Rab-GAP-TBC_dom"/>
</dbReference>
<dbReference type="PANTHER" id="PTHR47219:SF20">
    <property type="entry name" value="TBC1 DOMAIN FAMILY MEMBER 2B"/>
    <property type="match status" value="1"/>
</dbReference>
<dbReference type="InterPro" id="IPR018247">
    <property type="entry name" value="EF_Hand_1_Ca_BS"/>
</dbReference>
<dbReference type="InterPro" id="IPR011992">
    <property type="entry name" value="EF-hand-dom_pair"/>
</dbReference>
<dbReference type="PRINTS" id="PR00450">
    <property type="entry name" value="RECOVERIN"/>
</dbReference>
<evidence type="ECO:0000259" key="3">
    <source>
        <dbReference type="PROSITE" id="PS50222"/>
    </source>
</evidence>
<dbReference type="PROSITE" id="PS50222">
    <property type="entry name" value="EF_HAND_2"/>
    <property type="match status" value="2"/>
</dbReference>
<proteinExistence type="predicted"/>
<dbReference type="GO" id="GO:0005096">
    <property type="term" value="F:GTPase activator activity"/>
    <property type="evidence" value="ECO:0007669"/>
    <property type="project" value="TreeGrafter"/>
</dbReference>
<dbReference type="SMART" id="SM00164">
    <property type="entry name" value="TBC"/>
    <property type="match status" value="1"/>
</dbReference>
<dbReference type="Gene3D" id="1.10.238.10">
    <property type="entry name" value="EF-hand"/>
    <property type="match status" value="1"/>
</dbReference>
<dbReference type="AlphaFoldDB" id="A0A6B2L2D8"/>
<dbReference type="GO" id="GO:0005509">
    <property type="term" value="F:calcium ion binding"/>
    <property type="evidence" value="ECO:0007669"/>
    <property type="project" value="InterPro"/>
</dbReference>
<evidence type="ECO:0000313" key="4">
    <source>
        <dbReference type="EMBL" id="NDV31075.1"/>
    </source>
</evidence>
<dbReference type="GO" id="GO:0031267">
    <property type="term" value="F:small GTPase binding"/>
    <property type="evidence" value="ECO:0007669"/>
    <property type="project" value="TreeGrafter"/>
</dbReference>
<feature type="domain" description="EF-hand" evidence="3">
    <location>
        <begin position="357"/>
        <end position="392"/>
    </location>
</feature>
<dbReference type="PROSITE" id="PS00018">
    <property type="entry name" value="EF_HAND_1"/>
    <property type="match status" value="2"/>
</dbReference>
<organism evidence="4">
    <name type="scientific">Arcella intermedia</name>
    <dbReference type="NCBI Taxonomy" id="1963864"/>
    <lineage>
        <taxon>Eukaryota</taxon>
        <taxon>Amoebozoa</taxon>
        <taxon>Tubulinea</taxon>
        <taxon>Elardia</taxon>
        <taxon>Arcellinida</taxon>
        <taxon>Sphaerothecina</taxon>
        <taxon>Arcellidae</taxon>
        <taxon>Arcella</taxon>
    </lineage>
</organism>
<dbReference type="InterPro" id="IPR050302">
    <property type="entry name" value="Rab_GAP_TBC_domain"/>
</dbReference>
<dbReference type="SUPFAM" id="SSF47923">
    <property type="entry name" value="Ypt/Rab-GAP domain of gyp1p"/>
    <property type="match status" value="2"/>
</dbReference>
<protein>
    <recommendedName>
        <fullName evidence="5">Rab-GAP TBC domain-containing protein</fullName>
    </recommendedName>
</protein>
<dbReference type="CDD" id="cd00051">
    <property type="entry name" value="EFh"/>
    <property type="match status" value="2"/>
</dbReference>
<dbReference type="Gene3D" id="1.10.472.80">
    <property type="entry name" value="Ypt/Rab-GAP domain of gyp1p, domain 3"/>
    <property type="match status" value="1"/>
</dbReference>
<sequence length="483" mass="55719">MPESIYINQVPFLTQRSDIAKQGIYFSYKASYWQTFAVQFFHGNLPLAKINFYHDLQNPLPINVGKQIELDLPRTFPGNTIYSTPSRMKHLRQVLHVCAIQNPFIGYCQSMSHVASILLLLYPKSGVVSIMNLMIRHIIPEYWTQNMNGVITDAIALERLFSKKLPELFRHFQDLRIDVPSLTTGWFMTLYSAILPLSTTLRLWDYFFTKGSCALIKTAFCFFSMYQQDLLAQTDLCEVDKFLKGKFKSFTDWTLLTQEINACPLSSSKIRKYQKRIHLEVESRSKERMIQELKRTNFTEVELEKLHILFTTSTKHLGGNLPNSDLSGLLKSTLPPLSLQDLARVLYSISYPQNDTSTQDSLDSLHRLFDTNTDGAISFKEFCLGLCVFFKGPKQDKLKFAFMAFDYNNNGTIEKEEMLTFLQNYYKVCHMDLQSSDASKITDEVFLSYNTSKDNKLSFDDFCTACDKEPLLKYIYGSQEASM</sequence>
<dbReference type="Pfam" id="PF13499">
    <property type="entry name" value="EF-hand_7"/>
    <property type="match status" value="1"/>
</dbReference>
<dbReference type="Gene3D" id="1.10.8.270">
    <property type="entry name" value="putative rabgap domain of human tbc1 domain family member 14 like domains"/>
    <property type="match status" value="1"/>
</dbReference>
<dbReference type="Pfam" id="PF13833">
    <property type="entry name" value="EF-hand_8"/>
    <property type="match status" value="1"/>
</dbReference>
<dbReference type="EMBL" id="GIBP01002106">
    <property type="protein sequence ID" value="NDV31075.1"/>
    <property type="molecule type" value="Transcribed_RNA"/>
</dbReference>
<dbReference type="PANTHER" id="PTHR47219">
    <property type="entry name" value="RAB GTPASE-ACTIVATING PROTEIN 1-LIKE"/>
    <property type="match status" value="1"/>
</dbReference>
<keyword evidence="1" id="KW-0106">Calcium</keyword>
<name>A0A6B2L2D8_9EUKA</name>
<dbReference type="Pfam" id="PF00566">
    <property type="entry name" value="RabGAP-TBC"/>
    <property type="match status" value="1"/>
</dbReference>
<reference evidence="4" key="1">
    <citation type="journal article" date="2020" name="J. Eukaryot. Microbiol.">
        <title>De novo Sequencing, Assembly and Annotation of the Transcriptome for the Free-Living Testate Amoeba Arcella intermedia.</title>
        <authorList>
            <person name="Ribeiro G.M."/>
            <person name="Porfirio-Sousa A.L."/>
            <person name="Maurer-Alcala X.X."/>
            <person name="Katz L.A."/>
            <person name="Lahr D.J.G."/>
        </authorList>
    </citation>
    <scope>NUCLEOTIDE SEQUENCE</scope>
</reference>
<evidence type="ECO:0000256" key="1">
    <source>
        <dbReference type="ARBA" id="ARBA00022837"/>
    </source>
</evidence>
<dbReference type="InterPro" id="IPR035969">
    <property type="entry name" value="Rab-GAP_TBC_sf"/>
</dbReference>
<feature type="domain" description="EF-hand" evidence="3">
    <location>
        <begin position="393"/>
        <end position="428"/>
    </location>
</feature>
<evidence type="ECO:0000259" key="2">
    <source>
        <dbReference type="PROSITE" id="PS50086"/>
    </source>
</evidence>